<keyword evidence="6" id="KW-0408">Iron</keyword>
<dbReference type="GO" id="GO:0009507">
    <property type="term" value="C:chloroplast"/>
    <property type="evidence" value="ECO:0007669"/>
    <property type="project" value="UniProtKB-SubCell"/>
</dbReference>
<proteinExistence type="inferred from homology"/>
<dbReference type="InterPro" id="IPR024924">
    <property type="entry name" value="7-CO-7-deazaguanine_synth-like"/>
</dbReference>
<feature type="region of interest" description="Disordered" evidence="9">
    <location>
        <begin position="18"/>
        <end position="40"/>
    </location>
</feature>
<evidence type="ECO:0000256" key="6">
    <source>
        <dbReference type="ARBA" id="ARBA00023004"/>
    </source>
</evidence>
<dbReference type="Gene3D" id="3.20.20.70">
    <property type="entry name" value="Aldolase class I"/>
    <property type="match status" value="1"/>
</dbReference>
<evidence type="ECO:0000256" key="5">
    <source>
        <dbReference type="ARBA" id="ARBA00022842"/>
    </source>
</evidence>
<dbReference type="GO" id="GO:0046872">
    <property type="term" value="F:metal ion binding"/>
    <property type="evidence" value="ECO:0007669"/>
    <property type="project" value="UniProtKB-KW"/>
</dbReference>
<dbReference type="PROSITE" id="PS51918">
    <property type="entry name" value="RADICAL_SAM"/>
    <property type="match status" value="1"/>
</dbReference>
<gene>
    <name evidence="11" type="ORF">CDCA_CDCA03G1054</name>
</gene>
<dbReference type="InterPro" id="IPR007197">
    <property type="entry name" value="rSAM"/>
</dbReference>
<keyword evidence="12" id="KW-1185">Reference proteome</keyword>
<keyword evidence="4" id="KW-0479">Metal-binding</keyword>
<dbReference type="InterPro" id="IPR013785">
    <property type="entry name" value="Aldolase_TIM"/>
</dbReference>
<reference evidence="11 12" key="1">
    <citation type="submission" date="2022-07" db="EMBL/GenBank/DDBJ databases">
        <title>Genome-wide signatures of adaptation to extreme environments.</title>
        <authorList>
            <person name="Cho C.H."/>
            <person name="Yoon H.S."/>
        </authorList>
    </citation>
    <scope>NUCLEOTIDE SEQUENCE [LARGE SCALE GENOMIC DNA]</scope>
    <source>
        <strain evidence="11 12">DBV 063 E5</strain>
    </source>
</reference>
<dbReference type="Proteomes" id="UP001301350">
    <property type="component" value="Unassembled WGS sequence"/>
</dbReference>
<keyword evidence="7" id="KW-0411">Iron-sulfur</keyword>
<dbReference type="GO" id="GO:0016829">
    <property type="term" value="F:lyase activity"/>
    <property type="evidence" value="ECO:0007669"/>
    <property type="project" value="UniProtKB-KW"/>
</dbReference>
<evidence type="ECO:0000256" key="4">
    <source>
        <dbReference type="ARBA" id="ARBA00022723"/>
    </source>
</evidence>
<dbReference type="GO" id="GO:0051539">
    <property type="term" value="F:4 iron, 4 sulfur cluster binding"/>
    <property type="evidence" value="ECO:0007669"/>
    <property type="project" value="UniProtKB-KW"/>
</dbReference>
<keyword evidence="5" id="KW-0460">Magnesium</keyword>
<evidence type="ECO:0000259" key="10">
    <source>
        <dbReference type="PROSITE" id="PS51918"/>
    </source>
</evidence>
<evidence type="ECO:0000256" key="3">
    <source>
        <dbReference type="ARBA" id="ARBA00022691"/>
    </source>
</evidence>
<evidence type="ECO:0000256" key="7">
    <source>
        <dbReference type="ARBA" id="ARBA00023014"/>
    </source>
</evidence>
<dbReference type="SFLD" id="SFLDS00029">
    <property type="entry name" value="Radical_SAM"/>
    <property type="match status" value="1"/>
</dbReference>
<name>A0AAV9IRZ5_CYACA</name>
<evidence type="ECO:0000256" key="2">
    <source>
        <dbReference type="ARBA" id="ARBA00022485"/>
    </source>
</evidence>
<dbReference type="PANTHER" id="PTHR42836:SF1">
    <property type="entry name" value="7-CARBOXY-7-DEAZAGUANINE SYNTHASE"/>
    <property type="match status" value="1"/>
</dbReference>
<accession>A0AAV9IRZ5</accession>
<dbReference type="InterPro" id="IPR058240">
    <property type="entry name" value="rSAM_sf"/>
</dbReference>
<evidence type="ECO:0000313" key="12">
    <source>
        <dbReference type="Proteomes" id="UP001301350"/>
    </source>
</evidence>
<evidence type="ECO:0000256" key="8">
    <source>
        <dbReference type="ARBA" id="ARBA00023239"/>
    </source>
</evidence>
<comment type="caution">
    <text evidence="11">The sequence shown here is derived from an EMBL/GenBank/DDBJ whole genome shotgun (WGS) entry which is preliminary data.</text>
</comment>
<dbReference type="AlphaFoldDB" id="A0AAV9IRZ5"/>
<dbReference type="PANTHER" id="PTHR42836">
    <property type="entry name" value="7-CARBOXY-7-DEAZAGUANINE SYNTHASE"/>
    <property type="match status" value="1"/>
</dbReference>
<evidence type="ECO:0000256" key="9">
    <source>
        <dbReference type="SAM" id="MobiDB-lite"/>
    </source>
</evidence>
<comment type="subcellular location">
    <subcellularLocation>
        <location evidence="1">Plastid</location>
        <location evidence="1">Chloroplast</location>
    </subcellularLocation>
</comment>
<protein>
    <recommendedName>
        <fullName evidence="10">Radical SAM core domain-containing protein</fullName>
    </recommendedName>
</protein>
<evidence type="ECO:0000313" key="11">
    <source>
        <dbReference type="EMBL" id="KAK4535029.1"/>
    </source>
</evidence>
<organism evidence="11 12">
    <name type="scientific">Cyanidium caldarium</name>
    <name type="common">Red alga</name>
    <dbReference type="NCBI Taxonomy" id="2771"/>
    <lineage>
        <taxon>Eukaryota</taxon>
        <taxon>Rhodophyta</taxon>
        <taxon>Bangiophyceae</taxon>
        <taxon>Cyanidiales</taxon>
        <taxon>Cyanidiaceae</taxon>
        <taxon>Cyanidium</taxon>
    </lineage>
</organism>
<keyword evidence="2" id="KW-0004">4Fe-4S</keyword>
<sequence length="327" mass="37003">MGYGRLWRAIVRARRSLSTGAQRRRAHASPDRTVTATTTPPETEDALFVSEVFTSIQGEGPFTGRPSVFLRLGRCNLECAWCDTKYTWLFGEPQRERVRQRVQQSADVSATVQRDWVGERVPPAYAKNEQLQRVPLSRLQQQLSQAIQGDGGVPARALVITGGEPLLHAKPLSRLLPRLFAERLTAVEVETNGTLWPHGLERWCAPPPMQQQAPPQLHFNVSPKLANSAQPEHRRIRLEVLRYFATQCAHGSIFKFVVESERDLHEVNRLVEAVGVDASRVWLMPQGTQAEELARAARERIIPWCLQHGYRYSHRVQVAVWGDCRGV</sequence>
<keyword evidence="3" id="KW-0949">S-adenosyl-L-methionine</keyword>
<feature type="domain" description="Radical SAM core" evidence="10">
    <location>
        <begin position="62"/>
        <end position="323"/>
    </location>
</feature>
<dbReference type="HAMAP" id="MF_00917">
    <property type="entry name" value="QueE"/>
    <property type="match status" value="1"/>
</dbReference>
<dbReference type="SUPFAM" id="SSF102114">
    <property type="entry name" value="Radical SAM enzymes"/>
    <property type="match status" value="1"/>
</dbReference>
<evidence type="ECO:0000256" key="1">
    <source>
        <dbReference type="ARBA" id="ARBA00004229"/>
    </source>
</evidence>
<keyword evidence="8" id="KW-0456">Lyase</keyword>
<dbReference type="EMBL" id="JANCYW010000003">
    <property type="protein sequence ID" value="KAK4535029.1"/>
    <property type="molecule type" value="Genomic_DNA"/>
</dbReference>